<accession>A0A162D0M7</accession>
<keyword evidence="3" id="KW-1185">Reference proteome</keyword>
<proteinExistence type="predicted"/>
<dbReference type="EMBL" id="LTAO01000036">
    <property type="protein sequence ID" value="KYG27615.1"/>
    <property type="molecule type" value="Genomic_DNA"/>
</dbReference>
<dbReference type="PANTHER" id="PTHR33802:SF1">
    <property type="entry name" value="XK-RELATED PROTEIN"/>
    <property type="match status" value="1"/>
</dbReference>
<dbReference type="AlphaFoldDB" id="A0A162D0M7"/>
<feature type="transmembrane region" description="Helical" evidence="1">
    <location>
        <begin position="187"/>
        <end position="202"/>
    </location>
</feature>
<evidence type="ECO:0008006" key="4">
    <source>
        <dbReference type="Google" id="ProtNLM"/>
    </source>
</evidence>
<comment type="caution">
    <text evidence="2">The sequence shown here is derived from an EMBL/GenBank/DDBJ whole genome shotgun (WGS) entry which is preliminary data.</text>
</comment>
<dbReference type="Proteomes" id="UP000075806">
    <property type="component" value="Unassembled WGS sequence"/>
</dbReference>
<feature type="transmembrane region" description="Helical" evidence="1">
    <location>
        <begin position="208"/>
        <end position="229"/>
    </location>
</feature>
<feature type="transmembrane region" description="Helical" evidence="1">
    <location>
        <begin position="71"/>
        <end position="88"/>
    </location>
</feature>
<feature type="transmembrane region" description="Helical" evidence="1">
    <location>
        <begin position="42"/>
        <end position="59"/>
    </location>
</feature>
<dbReference type="InterPro" id="IPR038330">
    <property type="entry name" value="TspO/MBR-related_sf"/>
</dbReference>
<evidence type="ECO:0000256" key="1">
    <source>
        <dbReference type="SAM" id="Phobius"/>
    </source>
</evidence>
<evidence type="ECO:0000313" key="3">
    <source>
        <dbReference type="Proteomes" id="UP000075806"/>
    </source>
</evidence>
<sequence>MKKLSFLFLLFFILMVAVNYGTSGQVSTVANAGASVIQPAGYTFSIWGAIYLLVFAWIIRGFFIQSSLYEQLKILVPLNFILNALWVITFSREYVILSVIIIFGLLVTLILIFRIIHASPDAKGFDYVPFSLYFGWVTVASIVNIFTAFLQYDQTEFLGLSEMTWAVIVIIVATLLTIFITWSFKDVVYGLAVIWAFIGIIVQTDSSLLTIVLTVAIALIAIVWLIVVWQKLRNHHSL</sequence>
<protein>
    <recommendedName>
        <fullName evidence="4">Tryptophan-rich sensory protein</fullName>
    </recommendedName>
</protein>
<feature type="transmembrane region" description="Helical" evidence="1">
    <location>
        <begin position="94"/>
        <end position="116"/>
    </location>
</feature>
<keyword evidence="1" id="KW-1133">Transmembrane helix</keyword>
<organism evidence="2 3">
    <name type="scientific">Alkalihalobacillus trypoxylicola</name>
    <dbReference type="NCBI Taxonomy" id="519424"/>
    <lineage>
        <taxon>Bacteria</taxon>
        <taxon>Bacillati</taxon>
        <taxon>Bacillota</taxon>
        <taxon>Bacilli</taxon>
        <taxon>Bacillales</taxon>
        <taxon>Bacillaceae</taxon>
        <taxon>Alkalihalobacillus</taxon>
    </lineage>
</organism>
<dbReference type="OrthoDB" id="5189031at2"/>
<feature type="transmembrane region" description="Helical" evidence="1">
    <location>
        <begin position="163"/>
        <end position="180"/>
    </location>
</feature>
<evidence type="ECO:0000313" key="2">
    <source>
        <dbReference type="EMBL" id="KYG27615.1"/>
    </source>
</evidence>
<dbReference type="PANTHER" id="PTHR33802">
    <property type="entry name" value="SI:CH211-161H7.5-RELATED"/>
    <property type="match status" value="1"/>
</dbReference>
<keyword evidence="1" id="KW-0812">Transmembrane</keyword>
<dbReference type="Gene3D" id="1.20.1260.100">
    <property type="entry name" value="TspO/MBR protein"/>
    <property type="match status" value="1"/>
</dbReference>
<dbReference type="RefSeq" id="WP_061949747.1">
    <property type="nucleotide sequence ID" value="NZ_LTAO01000036.1"/>
</dbReference>
<keyword evidence="1" id="KW-0472">Membrane</keyword>
<feature type="transmembrane region" description="Helical" evidence="1">
    <location>
        <begin position="128"/>
        <end position="151"/>
    </location>
</feature>
<gene>
    <name evidence="2" type="ORF">AZF04_10500</name>
</gene>
<reference evidence="2" key="1">
    <citation type="submission" date="2016-02" db="EMBL/GenBank/DDBJ databases">
        <title>Genome sequence of Bacillus trypoxylicola KCTC 13244(T).</title>
        <authorList>
            <person name="Jeong H."/>
            <person name="Park S.-H."/>
            <person name="Choi S.-K."/>
        </authorList>
    </citation>
    <scope>NUCLEOTIDE SEQUENCE [LARGE SCALE GENOMIC DNA]</scope>
    <source>
        <strain evidence="2">KCTC 13244</strain>
    </source>
</reference>
<name>A0A162D0M7_9BACI</name>
<dbReference type="STRING" id="519424.AZF04_10500"/>